<sequence length="364" mass="41640">MLTGLAVTYNNPIFTLMEKVKDFIVIGAAQAGLAMAFYLRDINKDFLLVDKEEQIGASWLNRWDSLKLFTPSEFNNLPGLDFPAPQGHYPSKKEVADYFKLYAEKYKIPIRFNTFISKICREKDYFLLKSTQGDLRTKNVIIATGPFHIPYTPPFAKNINKNIFQIHSNYYKNPQQLKKGNTMVVGGGDSGFQILDEISRTGRKVYYSGPEKVRTLPQELLGKTLWWWFTKTGFLSFSRDSWMGRKIRKGRQPIIGTSVKSILKRKNINPVGKTKHADGNLIITEKKELTDIQNIVWATGYRANFSWIEGLEPDKHGYPEHHRGISNIEGLYFIGLPWLHTRGSATLGGIKKDAKHLADYILNK</sequence>
<keyword evidence="3" id="KW-1185">Reference proteome</keyword>
<dbReference type="PRINTS" id="PR00368">
    <property type="entry name" value="FADPNR"/>
</dbReference>
<reference evidence="2 3" key="1">
    <citation type="submission" date="2023-09" db="EMBL/GenBank/DDBJ databases">
        <authorList>
            <person name="Rey-Velasco X."/>
        </authorList>
    </citation>
    <scope>NUCLEOTIDE SEQUENCE [LARGE SCALE GENOMIC DNA]</scope>
    <source>
        <strain evidence="2 3">F117</strain>
    </source>
</reference>
<dbReference type="Proteomes" id="UP001262582">
    <property type="component" value="Unassembled WGS sequence"/>
</dbReference>
<dbReference type="PRINTS" id="PR00469">
    <property type="entry name" value="PNDRDTASEII"/>
</dbReference>
<dbReference type="GO" id="GO:0016491">
    <property type="term" value="F:oxidoreductase activity"/>
    <property type="evidence" value="ECO:0007669"/>
    <property type="project" value="UniProtKB-KW"/>
</dbReference>
<dbReference type="InterPro" id="IPR050982">
    <property type="entry name" value="Auxin_biosynth/cation_transpt"/>
</dbReference>
<dbReference type="EC" id="1.14.13.-" evidence="2"/>
<dbReference type="Gene3D" id="3.50.50.60">
    <property type="entry name" value="FAD/NAD(P)-binding domain"/>
    <property type="match status" value="1"/>
</dbReference>
<organism evidence="2 3">
    <name type="scientific">Autumnicola musiva</name>
    <dbReference type="NCBI Taxonomy" id="3075589"/>
    <lineage>
        <taxon>Bacteria</taxon>
        <taxon>Pseudomonadati</taxon>
        <taxon>Bacteroidota</taxon>
        <taxon>Flavobacteriia</taxon>
        <taxon>Flavobacteriales</taxon>
        <taxon>Flavobacteriaceae</taxon>
        <taxon>Autumnicola</taxon>
    </lineage>
</organism>
<dbReference type="PANTHER" id="PTHR43539">
    <property type="entry name" value="FLAVIN-BINDING MONOOXYGENASE-LIKE PROTEIN (AFU_ORTHOLOGUE AFUA_4G09220)"/>
    <property type="match status" value="1"/>
</dbReference>
<dbReference type="Pfam" id="PF13738">
    <property type="entry name" value="Pyr_redox_3"/>
    <property type="match status" value="1"/>
</dbReference>
<dbReference type="EMBL" id="JAVRHK010000014">
    <property type="protein sequence ID" value="MDT0677997.1"/>
    <property type="molecule type" value="Genomic_DNA"/>
</dbReference>
<protein>
    <submittedName>
        <fullName evidence="2">NAD(P)/FAD-dependent oxidoreductase</fullName>
        <ecNumber evidence="2">1.14.13.-</ecNumber>
    </submittedName>
</protein>
<name>A0ABU3D8Y9_9FLAO</name>
<evidence type="ECO:0000256" key="1">
    <source>
        <dbReference type="ARBA" id="ARBA00023002"/>
    </source>
</evidence>
<dbReference type="InterPro" id="IPR036188">
    <property type="entry name" value="FAD/NAD-bd_sf"/>
</dbReference>
<gene>
    <name evidence="2" type="ORF">RM539_15545</name>
</gene>
<accession>A0ABU3D8Y9</accession>
<dbReference type="SUPFAM" id="SSF51905">
    <property type="entry name" value="FAD/NAD(P)-binding domain"/>
    <property type="match status" value="2"/>
</dbReference>
<proteinExistence type="predicted"/>
<keyword evidence="1 2" id="KW-0560">Oxidoreductase</keyword>
<comment type="caution">
    <text evidence="2">The sequence shown here is derived from an EMBL/GenBank/DDBJ whole genome shotgun (WGS) entry which is preliminary data.</text>
</comment>
<dbReference type="PANTHER" id="PTHR43539:SF78">
    <property type="entry name" value="FLAVIN-CONTAINING MONOOXYGENASE"/>
    <property type="match status" value="1"/>
</dbReference>
<evidence type="ECO:0000313" key="3">
    <source>
        <dbReference type="Proteomes" id="UP001262582"/>
    </source>
</evidence>
<evidence type="ECO:0000313" key="2">
    <source>
        <dbReference type="EMBL" id="MDT0677997.1"/>
    </source>
</evidence>